<evidence type="ECO:0000313" key="2">
    <source>
        <dbReference type="EMBL" id="KAA0050278.1"/>
    </source>
</evidence>
<dbReference type="EMBL" id="SSTD01018169">
    <property type="protein sequence ID" value="TYJ98129.1"/>
    <property type="molecule type" value="Genomic_DNA"/>
</dbReference>
<proteinExistence type="predicted"/>
<comment type="caution">
    <text evidence="2">The sequence shown here is derived from an EMBL/GenBank/DDBJ whole genome shotgun (WGS) entry which is preliminary data.</text>
</comment>
<organism evidence="2 4">
    <name type="scientific">Cucumis melo var. makuwa</name>
    <name type="common">Oriental melon</name>
    <dbReference type="NCBI Taxonomy" id="1194695"/>
    <lineage>
        <taxon>Eukaryota</taxon>
        <taxon>Viridiplantae</taxon>
        <taxon>Streptophyta</taxon>
        <taxon>Embryophyta</taxon>
        <taxon>Tracheophyta</taxon>
        <taxon>Spermatophyta</taxon>
        <taxon>Magnoliopsida</taxon>
        <taxon>eudicotyledons</taxon>
        <taxon>Gunneridae</taxon>
        <taxon>Pentapetalae</taxon>
        <taxon>rosids</taxon>
        <taxon>fabids</taxon>
        <taxon>Cucurbitales</taxon>
        <taxon>Cucurbitaceae</taxon>
        <taxon>Benincaseae</taxon>
        <taxon>Cucumis</taxon>
    </lineage>
</organism>
<dbReference type="Proteomes" id="UP000321393">
    <property type="component" value="Unassembled WGS sequence"/>
</dbReference>
<dbReference type="AlphaFoldDB" id="A0A5A7U4T1"/>
<accession>A0A5A7U4T1</accession>
<sequence length="134" mass="14954">MGVLRDHHYYDTDMMERTDGVAHAYDCVFRRDYQSDIDIDIDMITSGKMSPRRGGGRGGKGGERTKPEEQPTVQTANLTTFVTQTDLAAMEKRYLDILRDALTPCHATQQTQAAPAQTPVVPQVVPDCQPRLNT</sequence>
<evidence type="ECO:0000313" key="4">
    <source>
        <dbReference type="Proteomes" id="UP000321393"/>
    </source>
</evidence>
<evidence type="ECO:0000313" key="3">
    <source>
        <dbReference type="EMBL" id="TYJ98129.1"/>
    </source>
</evidence>
<gene>
    <name evidence="3" type="ORF">E5676_scaffold180G00050</name>
    <name evidence="2" type="ORF">E6C27_scaffold355G001320</name>
</gene>
<protein>
    <submittedName>
        <fullName evidence="2">Uncharacterized protein</fullName>
    </submittedName>
</protein>
<evidence type="ECO:0000256" key="1">
    <source>
        <dbReference type="SAM" id="MobiDB-lite"/>
    </source>
</evidence>
<name>A0A5A7U4T1_CUCMM</name>
<feature type="compositionally biased region" description="Basic and acidic residues" evidence="1">
    <location>
        <begin position="60"/>
        <end position="69"/>
    </location>
</feature>
<evidence type="ECO:0000313" key="5">
    <source>
        <dbReference type="Proteomes" id="UP000321947"/>
    </source>
</evidence>
<dbReference type="Proteomes" id="UP000321947">
    <property type="component" value="Unassembled WGS sequence"/>
</dbReference>
<dbReference type="EMBL" id="SSTE01011875">
    <property type="protein sequence ID" value="KAA0050278.1"/>
    <property type="molecule type" value="Genomic_DNA"/>
</dbReference>
<feature type="region of interest" description="Disordered" evidence="1">
    <location>
        <begin position="44"/>
        <end position="73"/>
    </location>
</feature>
<reference evidence="4 5" key="1">
    <citation type="submission" date="2019-08" db="EMBL/GenBank/DDBJ databases">
        <title>Draft genome sequences of two oriental melons (Cucumis melo L. var makuwa).</title>
        <authorList>
            <person name="Kwon S.-Y."/>
        </authorList>
    </citation>
    <scope>NUCLEOTIDE SEQUENCE [LARGE SCALE GENOMIC DNA]</scope>
    <source>
        <strain evidence="5">cv. Chang Bougi</strain>
        <strain evidence="4">cv. SW 3</strain>
        <tissue evidence="2">Leaf</tissue>
    </source>
</reference>